<dbReference type="NCBIfam" id="TIGR01352">
    <property type="entry name" value="tonB_Cterm"/>
    <property type="match status" value="1"/>
</dbReference>
<dbReference type="Gene3D" id="3.30.1150.10">
    <property type="match status" value="1"/>
</dbReference>
<evidence type="ECO:0000256" key="1">
    <source>
        <dbReference type="ARBA" id="ARBA00004383"/>
    </source>
</evidence>
<evidence type="ECO:0000256" key="2">
    <source>
        <dbReference type="ARBA" id="ARBA00006555"/>
    </source>
</evidence>
<evidence type="ECO:0000256" key="8">
    <source>
        <dbReference type="ARBA" id="ARBA00022989"/>
    </source>
</evidence>
<dbReference type="GO" id="GO:0055085">
    <property type="term" value="P:transmembrane transport"/>
    <property type="evidence" value="ECO:0007669"/>
    <property type="project" value="InterPro"/>
</dbReference>
<keyword evidence="6 10" id="KW-0812">Transmembrane</keyword>
<dbReference type="GO" id="GO:0015891">
    <property type="term" value="P:siderophore transport"/>
    <property type="evidence" value="ECO:0007669"/>
    <property type="project" value="InterPro"/>
</dbReference>
<keyword evidence="8 10" id="KW-1133">Transmembrane helix</keyword>
<keyword evidence="5" id="KW-0997">Cell inner membrane</keyword>
<evidence type="ECO:0000256" key="7">
    <source>
        <dbReference type="ARBA" id="ARBA00022927"/>
    </source>
</evidence>
<organism evidence="12">
    <name type="scientific">bioreactor metagenome</name>
    <dbReference type="NCBI Taxonomy" id="1076179"/>
    <lineage>
        <taxon>unclassified sequences</taxon>
        <taxon>metagenomes</taxon>
        <taxon>ecological metagenomes</taxon>
    </lineage>
</organism>
<evidence type="ECO:0000256" key="6">
    <source>
        <dbReference type="ARBA" id="ARBA00022692"/>
    </source>
</evidence>
<feature type="transmembrane region" description="Helical" evidence="10">
    <location>
        <begin position="16"/>
        <end position="34"/>
    </location>
</feature>
<keyword evidence="4" id="KW-1003">Cell membrane</keyword>
<feature type="domain" description="TonB C-terminal" evidence="11">
    <location>
        <begin position="141"/>
        <end position="231"/>
    </location>
</feature>
<comment type="subcellular location">
    <subcellularLocation>
        <location evidence="1">Cell inner membrane</location>
        <topology evidence="1">Single-pass membrane protein</topology>
        <orientation evidence="1">Periplasmic side</orientation>
    </subcellularLocation>
</comment>
<dbReference type="PANTHER" id="PTHR33446:SF2">
    <property type="entry name" value="PROTEIN TONB"/>
    <property type="match status" value="1"/>
</dbReference>
<evidence type="ECO:0000259" key="11">
    <source>
        <dbReference type="PROSITE" id="PS52015"/>
    </source>
</evidence>
<dbReference type="GO" id="GO:0030288">
    <property type="term" value="C:outer membrane-bounded periplasmic space"/>
    <property type="evidence" value="ECO:0007669"/>
    <property type="project" value="InterPro"/>
</dbReference>
<gene>
    <name evidence="12" type="ORF">SDC9_149772</name>
</gene>
<evidence type="ECO:0000256" key="5">
    <source>
        <dbReference type="ARBA" id="ARBA00022519"/>
    </source>
</evidence>
<protein>
    <recommendedName>
        <fullName evidence="11">TonB C-terminal domain-containing protein</fullName>
    </recommendedName>
</protein>
<evidence type="ECO:0000256" key="9">
    <source>
        <dbReference type="ARBA" id="ARBA00023136"/>
    </source>
</evidence>
<keyword evidence="9 10" id="KW-0472">Membrane</keyword>
<reference evidence="12" key="1">
    <citation type="submission" date="2019-08" db="EMBL/GenBank/DDBJ databases">
        <authorList>
            <person name="Kucharzyk K."/>
            <person name="Murdoch R.W."/>
            <person name="Higgins S."/>
            <person name="Loffler F."/>
        </authorList>
    </citation>
    <scope>NUCLEOTIDE SEQUENCE</scope>
</reference>
<comment type="caution">
    <text evidence="12">The sequence shown here is derived from an EMBL/GenBank/DDBJ whole genome shotgun (WGS) entry which is preliminary data.</text>
</comment>
<dbReference type="InterPro" id="IPR006260">
    <property type="entry name" value="TonB/TolA_C"/>
</dbReference>
<evidence type="ECO:0000256" key="4">
    <source>
        <dbReference type="ARBA" id="ARBA00022475"/>
    </source>
</evidence>
<keyword evidence="7" id="KW-0653">Protein transport</keyword>
<dbReference type="InterPro" id="IPR037682">
    <property type="entry name" value="TonB_C"/>
</dbReference>
<dbReference type="GO" id="GO:0015031">
    <property type="term" value="P:protein transport"/>
    <property type="evidence" value="ECO:0007669"/>
    <property type="project" value="UniProtKB-KW"/>
</dbReference>
<comment type="similarity">
    <text evidence="2">Belongs to the TonB family.</text>
</comment>
<name>A0A645EM87_9ZZZZ</name>
<accession>A0A645EM87</accession>
<evidence type="ECO:0000313" key="12">
    <source>
        <dbReference type="EMBL" id="MPN02556.1"/>
    </source>
</evidence>
<dbReference type="EMBL" id="VSSQ01048511">
    <property type="protein sequence ID" value="MPN02556.1"/>
    <property type="molecule type" value="Genomic_DNA"/>
</dbReference>
<dbReference type="PANTHER" id="PTHR33446">
    <property type="entry name" value="PROTEIN TONB-RELATED"/>
    <property type="match status" value="1"/>
</dbReference>
<proteinExistence type="inferred from homology"/>
<dbReference type="InterPro" id="IPR051045">
    <property type="entry name" value="TonB-dependent_transducer"/>
</dbReference>
<dbReference type="AlphaFoldDB" id="A0A645EM87"/>
<dbReference type="Pfam" id="PF03544">
    <property type="entry name" value="TonB_C"/>
    <property type="match status" value="1"/>
</dbReference>
<dbReference type="PROSITE" id="PS52015">
    <property type="entry name" value="TONB_CTD"/>
    <property type="match status" value="1"/>
</dbReference>
<dbReference type="GO" id="GO:0098797">
    <property type="term" value="C:plasma membrane protein complex"/>
    <property type="evidence" value="ECO:0007669"/>
    <property type="project" value="TreeGrafter"/>
</dbReference>
<sequence length="231" mass="25998">MEIKKTPKASLENKKVLFREIGLIAVLLIVLAGFEYKTYDKTVADIGDNSATFIEEENIPLTQETPPPPPEMPKIPVVSEQIEIVDDNIKITDKIDFSTEDRKDLGVEIKEYSKGSGKVEEEIEEDIPFQVVEEKPSFQGGDENTFTKWVLERLVYPETAKDNGVQGRVILSFTVSTDGSITNVSVLRGVDALLDKEAIRVVSSSPKWKPGKQRNKPVRVKYTFPVIFQLR</sequence>
<keyword evidence="3" id="KW-0813">Transport</keyword>
<evidence type="ECO:0000256" key="3">
    <source>
        <dbReference type="ARBA" id="ARBA00022448"/>
    </source>
</evidence>
<dbReference type="PRINTS" id="PR01374">
    <property type="entry name" value="TONBPROTEIN"/>
</dbReference>
<evidence type="ECO:0000256" key="10">
    <source>
        <dbReference type="SAM" id="Phobius"/>
    </source>
</evidence>
<dbReference type="SUPFAM" id="SSF74653">
    <property type="entry name" value="TolA/TonB C-terminal domain"/>
    <property type="match status" value="1"/>
</dbReference>
<dbReference type="GO" id="GO:0031992">
    <property type="term" value="F:energy transducer activity"/>
    <property type="evidence" value="ECO:0007669"/>
    <property type="project" value="InterPro"/>
</dbReference>
<dbReference type="InterPro" id="IPR003538">
    <property type="entry name" value="TonB"/>
</dbReference>